<dbReference type="RefSeq" id="WP_110127700.1">
    <property type="nucleotide sequence ID" value="NZ_QHLY01000012.1"/>
</dbReference>
<dbReference type="Proteomes" id="UP000246722">
    <property type="component" value="Unassembled WGS sequence"/>
</dbReference>
<gene>
    <name evidence="2" type="ORF">CTB96_15340</name>
</gene>
<dbReference type="OrthoDB" id="5120536at2"/>
<keyword evidence="1" id="KW-1133">Transmembrane helix</keyword>
<reference evidence="2 3" key="1">
    <citation type="submission" date="2018-05" db="EMBL/GenBank/DDBJ databases">
        <title>Genetic diversity of glacier-inhabiting Cryobacterium bacteria in China and description of Cryobacterium mengkeensis sp. nov. and Arthrobacter glacialis sp. nov.</title>
        <authorList>
            <person name="Liu Q."/>
            <person name="Xin Y.-H."/>
        </authorList>
    </citation>
    <scope>NUCLEOTIDE SEQUENCE [LARGE SCALE GENOMIC DNA]</scope>
    <source>
        <strain evidence="2 3">SK-1</strain>
    </source>
</reference>
<keyword evidence="1" id="KW-0812">Transmembrane</keyword>
<evidence type="ECO:0008006" key="4">
    <source>
        <dbReference type="Google" id="ProtNLM"/>
    </source>
</evidence>
<evidence type="ECO:0000313" key="2">
    <source>
        <dbReference type="EMBL" id="PXA68029.1"/>
    </source>
</evidence>
<evidence type="ECO:0000256" key="1">
    <source>
        <dbReference type="SAM" id="Phobius"/>
    </source>
</evidence>
<accession>A0A317ZSF9</accession>
<dbReference type="EMBL" id="QHLY01000012">
    <property type="protein sequence ID" value="PXA68029.1"/>
    <property type="molecule type" value="Genomic_DNA"/>
</dbReference>
<proteinExistence type="predicted"/>
<evidence type="ECO:0000313" key="3">
    <source>
        <dbReference type="Proteomes" id="UP000246722"/>
    </source>
</evidence>
<feature type="transmembrane region" description="Helical" evidence="1">
    <location>
        <begin position="33"/>
        <end position="52"/>
    </location>
</feature>
<organism evidence="2 3">
    <name type="scientific">Cryobacterium arcticum</name>
    <dbReference type="NCBI Taxonomy" id="670052"/>
    <lineage>
        <taxon>Bacteria</taxon>
        <taxon>Bacillati</taxon>
        <taxon>Actinomycetota</taxon>
        <taxon>Actinomycetes</taxon>
        <taxon>Micrococcales</taxon>
        <taxon>Microbacteriaceae</taxon>
        <taxon>Cryobacterium</taxon>
    </lineage>
</organism>
<name>A0A317ZSF9_9MICO</name>
<sequence length="73" mass="8112">MRKFLFNSAMIGVVTGGWNIVQATRHGPRDWRLLLTWLGWGLSVAVAVGNVIKDADEKQLSSTDTASKKKKKK</sequence>
<keyword evidence="3" id="KW-1185">Reference proteome</keyword>
<comment type="caution">
    <text evidence="2">The sequence shown here is derived from an EMBL/GenBank/DDBJ whole genome shotgun (WGS) entry which is preliminary data.</text>
</comment>
<protein>
    <recommendedName>
        <fullName evidence="4">NADH:ubiquinone oxidoreductase</fullName>
    </recommendedName>
</protein>
<keyword evidence="1" id="KW-0472">Membrane</keyword>
<dbReference type="AlphaFoldDB" id="A0A317ZSF9"/>